<feature type="region of interest" description="Disordered" evidence="4">
    <location>
        <begin position="170"/>
        <end position="274"/>
    </location>
</feature>
<dbReference type="GO" id="GO:0005840">
    <property type="term" value="C:ribosome"/>
    <property type="evidence" value="ECO:0007669"/>
    <property type="project" value="UniProtKB-KW"/>
</dbReference>
<dbReference type="Gene3D" id="3.30.70.1730">
    <property type="match status" value="1"/>
</dbReference>
<dbReference type="AlphaFoldDB" id="A0A3B0T2L5"/>
<dbReference type="GO" id="GO:1990904">
    <property type="term" value="C:ribonucleoprotein complex"/>
    <property type="evidence" value="ECO:0007669"/>
    <property type="project" value="UniProtKB-KW"/>
</dbReference>
<dbReference type="PANTHER" id="PTHR11560">
    <property type="entry name" value="39S RIBOSOMAL PROTEIN L10, MITOCHONDRIAL"/>
    <property type="match status" value="1"/>
</dbReference>
<evidence type="ECO:0000256" key="3">
    <source>
        <dbReference type="ARBA" id="ARBA00023274"/>
    </source>
</evidence>
<dbReference type="InterPro" id="IPR043141">
    <property type="entry name" value="Ribosomal_uL10-like_sf"/>
</dbReference>
<feature type="compositionally biased region" description="Polar residues" evidence="4">
    <location>
        <begin position="175"/>
        <end position="188"/>
    </location>
</feature>
<dbReference type="Gene3D" id="6.10.250.290">
    <property type="match status" value="1"/>
</dbReference>
<protein>
    <submittedName>
        <fullName evidence="5">LSU ribosomal protein L10p (P0)</fullName>
    </submittedName>
</protein>
<dbReference type="EMBL" id="UOEI01000627">
    <property type="protein sequence ID" value="VAW08682.1"/>
    <property type="molecule type" value="Genomic_DNA"/>
</dbReference>
<dbReference type="InterPro" id="IPR001790">
    <property type="entry name" value="Ribosomal_uL10"/>
</dbReference>
<dbReference type="NCBIfam" id="NF000955">
    <property type="entry name" value="PRK00099.1-1"/>
    <property type="match status" value="1"/>
</dbReference>
<dbReference type="SUPFAM" id="SSF160369">
    <property type="entry name" value="Ribosomal protein L10-like"/>
    <property type="match status" value="1"/>
</dbReference>
<organism evidence="5">
    <name type="scientific">hydrothermal vent metagenome</name>
    <dbReference type="NCBI Taxonomy" id="652676"/>
    <lineage>
        <taxon>unclassified sequences</taxon>
        <taxon>metagenomes</taxon>
        <taxon>ecological metagenomes</taxon>
    </lineage>
</organism>
<feature type="compositionally biased region" description="Acidic residues" evidence="4">
    <location>
        <begin position="256"/>
        <end position="274"/>
    </location>
</feature>
<proteinExistence type="inferred from homology"/>
<keyword evidence="2 5" id="KW-0689">Ribosomal protein</keyword>
<feature type="compositionally biased region" description="Acidic residues" evidence="4">
    <location>
        <begin position="230"/>
        <end position="246"/>
    </location>
</feature>
<keyword evidence="3" id="KW-0687">Ribonucleoprotein</keyword>
<evidence type="ECO:0000256" key="1">
    <source>
        <dbReference type="ARBA" id="ARBA00008889"/>
    </source>
</evidence>
<evidence type="ECO:0000256" key="4">
    <source>
        <dbReference type="SAM" id="MobiDB-lite"/>
    </source>
</evidence>
<comment type="similarity">
    <text evidence="1">Belongs to the universal ribosomal protein uL10 family.</text>
</comment>
<evidence type="ECO:0000313" key="5">
    <source>
        <dbReference type="EMBL" id="VAW08682.1"/>
    </source>
</evidence>
<feature type="compositionally biased region" description="Acidic residues" evidence="4">
    <location>
        <begin position="209"/>
        <end position="221"/>
    </location>
</feature>
<name>A0A3B0T2L5_9ZZZZ</name>
<feature type="compositionally biased region" description="Acidic residues" evidence="4">
    <location>
        <begin position="189"/>
        <end position="202"/>
    </location>
</feature>
<dbReference type="HAMAP" id="MF_00362">
    <property type="entry name" value="Ribosomal_uL10"/>
    <property type="match status" value="1"/>
</dbReference>
<evidence type="ECO:0000256" key="2">
    <source>
        <dbReference type="ARBA" id="ARBA00022980"/>
    </source>
</evidence>
<dbReference type="CDD" id="cd05797">
    <property type="entry name" value="Ribosomal_L10"/>
    <property type="match status" value="1"/>
</dbReference>
<dbReference type="Pfam" id="PF00466">
    <property type="entry name" value="Ribosomal_L10"/>
    <property type="match status" value="1"/>
</dbReference>
<dbReference type="InterPro" id="IPR022973">
    <property type="entry name" value="Ribosomal_uL10_bac"/>
</dbReference>
<reference evidence="5" key="1">
    <citation type="submission" date="2018-06" db="EMBL/GenBank/DDBJ databases">
        <authorList>
            <person name="Zhirakovskaya E."/>
        </authorList>
    </citation>
    <scope>NUCLEOTIDE SEQUENCE</scope>
</reference>
<gene>
    <name evidence="5" type="ORF">MNBD_ACTINO01-1296</name>
</gene>
<accession>A0A3B0T2L5</accession>
<dbReference type="InterPro" id="IPR047865">
    <property type="entry name" value="Ribosomal_uL10_bac_type"/>
</dbReference>
<sequence length="274" mass="28772">MPRPEKVQAVADIKERIEGSQAVFLAEYAGLSVKEQQALRRELRANGAEFKVVKMTLARLATGELEIDSLDELLLGPTGLAFADGDPVGAAKVLKDFARSHDVFVIKGGLLGTEFLSPERISELADIEPRDVLLARIAGAMKAPMANFAALLAALPRNTASVLGQLLEQKEAEEGSSTDSPQPATDNVEQAEDADEASDADGGEPTTESAEEAPVADEASDSGEPKAESAEEASAADEASETEDQTEATADASQDAGEETEVQADEASDDAEEE</sequence>